<dbReference type="InterPro" id="IPR007731">
    <property type="entry name" value="DUF669"/>
</dbReference>
<evidence type="ECO:0000256" key="1">
    <source>
        <dbReference type="SAM" id="MobiDB-lite"/>
    </source>
</evidence>
<accession>A0A7T7HMA3</accession>
<dbReference type="KEGG" id="mlut:JET14_05945"/>
<evidence type="ECO:0000313" key="2">
    <source>
        <dbReference type="EMBL" id="QQM31709.1"/>
    </source>
</evidence>
<proteinExistence type="predicted"/>
<protein>
    <submittedName>
        <fullName evidence="2">DUF669 domain-containing protein</fullName>
    </submittedName>
</protein>
<reference evidence="2 3" key="1">
    <citation type="submission" date="2020-12" db="EMBL/GenBank/DDBJ databases">
        <authorList>
            <person name="Zheng R.K."/>
            <person name="Sun C.M."/>
        </authorList>
    </citation>
    <scope>NUCLEOTIDE SEQUENCE [LARGE SCALE GENOMIC DNA]</scope>
    <source>
        <strain evidence="2 3">ZRK001</strain>
    </source>
</reference>
<feature type="region of interest" description="Disordered" evidence="1">
    <location>
        <begin position="120"/>
        <end position="186"/>
    </location>
</feature>
<dbReference type="EMBL" id="CP066786">
    <property type="protein sequence ID" value="QQM31709.1"/>
    <property type="molecule type" value="Genomic_DNA"/>
</dbReference>
<dbReference type="Proteomes" id="UP000596083">
    <property type="component" value="Chromosome"/>
</dbReference>
<gene>
    <name evidence="2" type="ORF">JET14_05945</name>
</gene>
<evidence type="ECO:0000313" key="3">
    <source>
        <dbReference type="Proteomes" id="UP000596083"/>
    </source>
</evidence>
<dbReference type="AlphaFoldDB" id="A0A7T7HMA3"/>
<organism evidence="2 3">
    <name type="scientific">Martelella lutilitoris</name>
    <dbReference type="NCBI Taxonomy" id="2583532"/>
    <lineage>
        <taxon>Bacteria</taxon>
        <taxon>Pseudomonadati</taxon>
        <taxon>Pseudomonadota</taxon>
        <taxon>Alphaproteobacteria</taxon>
        <taxon>Hyphomicrobiales</taxon>
        <taxon>Aurantimonadaceae</taxon>
        <taxon>Martelella</taxon>
    </lineage>
</organism>
<sequence>MVQIAGHYDEHAEASTGFDPVPFGDYRAKIIESGIEDISRNNDRGRCLQLTWQIEGGEYNGRLVWQRLNMWAENMNNLDKVRNIANSQFAAIREATGKTSPRDSEELHFITCTIKVKVQKDPNGQFPDRNEITAVKPAAGARQSGAARQTPQRPGPTGQAAPAGQRSAPWPSRQPAPAGLDDDIPF</sequence>
<dbReference type="Pfam" id="PF05037">
    <property type="entry name" value="DUF669"/>
    <property type="match status" value="1"/>
</dbReference>
<feature type="compositionally biased region" description="Low complexity" evidence="1">
    <location>
        <begin position="138"/>
        <end position="149"/>
    </location>
</feature>
<name>A0A7T7HMA3_9HYPH</name>
<dbReference type="RefSeq" id="WP_200337229.1">
    <property type="nucleotide sequence ID" value="NZ_CP066786.1"/>
</dbReference>